<organism evidence="2 3">
    <name type="scientific">Pseudolactococcus plantarum</name>
    <dbReference type="NCBI Taxonomy" id="1365"/>
    <lineage>
        <taxon>Bacteria</taxon>
        <taxon>Bacillati</taxon>
        <taxon>Bacillota</taxon>
        <taxon>Bacilli</taxon>
        <taxon>Lactobacillales</taxon>
        <taxon>Streptococcaceae</taxon>
        <taxon>Pseudolactococcus</taxon>
    </lineage>
</organism>
<evidence type="ECO:0000313" key="3">
    <source>
        <dbReference type="Proteomes" id="UP000242246"/>
    </source>
</evidence>
<keyword evidence="1" id="KW-1133">Transmembrane helix</keyword>
<comment type="caution">
    <text evidence="2">The sequence shown here is derived from an EMBL/GenBank/DDBJ whole genome shotgun (WGS) entry which is preliminary data.</text>
</comment>
<feature type="transmembrane region" description="Helical" evidence="1">
    <location>
        <begin position="88"/>
        <end position="113"/>
    </location>
</feature>
<feature type="transmembrane region" description="Helical" evidence="1">
    <location>
        <begin position="21"/>
        <end position="38"/>
    </location>
</feature>
<dbReference type="Proteomes" id="UP000242246">
    <property type="component" value="Unassembled WGS sequence"/>
</dbReference>
<protein>
    <submittedName>
        <fullName evidence="2">Uncharacterized protein</fullName>
    </submittedName>
</protein>
<keyword evidence="1" id="KW-0812">Transmembrane</keyword>
<feature type="transmembrane region" description="Helical" evidence="1">
    <location>
        <begin position="133"/>
        <end position="157"/>
    </location>
</feature>
<gene>
    <name evidence="2" type="ORF">RU87_GL000120</name>
</gene>
<keyword evidence="1" id="KW-0472">Membrane</keyword>
<dbReference type="EMBL" id="JXJX01000001">
    <property type="protein sequence ID" value="PCS08297.1"/>
    <property type="molecule type" value="Genomic_DNA"/>
</dbReference>
<keyword evidence="3" id="KW-1185">Reference proteome</keyword>
<evidence type="ECO:0000256" key="1">
    <source>
        <dbReference type="SAM" id="Phobius"/>
    </source>
</evidence>
<feature type="transmembrane region" description="Helical" evidence="1">
    <location>
        <begin position="50"/>
        <end position="67"/>
    </location>
</feature>
<reference evidence="2 3" key="1">
    <citation type="submission" date="2014-12" db="EMBL/GenBank/DDBJ databases">
        <title>Draft genome sequences of 10 type strains of Lactococcus.</title>
        <authorList>
            <person name="Sun Z."/>
            <person name="Zhong Z."/>
            <person name="Liu W."/>
            <person name="Zhang W."/>
            <person name="Zhang H."/>
        </authorList>
    </citation>
    <scope>NUCLEOTIDE SEQUENCE [LARGE SCALE GENOMIC DNA]</scope>
    <source>
        <strain evidence="2 3">DSM 20686</strain>
    </source>
</reference>
<evidence type="ECO:0000313" key="2">
    <source>
        <dbReference type="EMBL" id="PCS08297.1"/>
    </source>
</evidence>
<dbReference type="AlphaFoldDB" id="A0A2A5S447"/>
<feature type="transmembrane region" description="Helical" evidence="1">
    <location>
        <begin position="164"/>
        <end position="186"/>
    </location>
</feature>
<feature type="transmembrane region" description="Helical" evidence="1">
    <location>
        <begin position="211"/>
        <end position="231"/>
    </location>
</feature>
<name>A0A2A5S447_9LACT</name>
<dbReference type="STRING" id="1348632.GCA_001591745_00102"/>
<sequence length="242" mass="27368">MKLKAALQYRMIYQLKSLGIFYLYFIGFAVVLPGLAMFFSNTSATAESELTLPALIFAIILSVIGIRSDFKLFIQNGLNRLHIFVSNLISNFVIANVIVLAMAAFRLIFKTFFSDHFDYQFMILDFYQPKTLFSQYLLLFLIIFWGMALGLVIGLFLDRFSFIVRLLIGGGVLLFPILFGTVFTTLSEAGKDNVLTNLAHTLGITENGLKAGPLMLTLFILICVNLVLAYLMNRRRELQRIA</sequence>
<proteinExistence type="predicted"/>
<accession>A0A2A5S447</accession>